<gene>
    <name evidence="2" type="ORF">Sjap_012573</name>
</gene>
<proteinExistence type="predicted"/>
<keyword evidence="3" id="KW-1185">Reference proteome</keyword>
<dbReference type="AlphaFoldDB" id="A0AAP0IYQ0"/>
<dbReference type="EMBL" id="JBBNAE010000005">
    <property type="protein sequence ID" value="KAK9122971.1"/>
    <property type="molecule type" value="Genomic_DNA"/>
</dbReference>
<sequence length="167" mass="18702">MTKQIVLRTASSNRRQPLLEKRAASGGGARFAEAAGEATAECAAVCCCCPCGLVNLIVLAVYKLPAGLCRRAMRKRRMRRKLMMRNQRTSSCNCGACGDDAAETMQSPFTPTDGEFHHVKGDDNDDDDDDDDDEEEEEKAMELEKEMWDRFYSTGFWRSPSQRDTNC</sequence>
<evidence type="ECO:0000313" key="2">
    <source>
        <dbReference type="EMBL" id="KAK9122971.1"/>
    </source>
</evidence>
<feature type="compositionally biased region" description="Acidic residues" evidence="1">
    <location>
        <begin position="123"/>
        <end position="139"/>
    </location>
</feature>
<evidence type="ECO:0000313" key="3">
    <source>
        <dbReference type="Proteomes" id="UP001417504"/>
    </source>
</evidence>
<evidence type="ECO:0000256" key="1">
    <source>
        <dbReference type="SAM" id="MobiDB-lite"/>
    </source>
</evidence>
<reference evidence="2 3" key="1">
    <citation type="submission" date="2024-01" db="EMBL/GenBank/DDBJ databases">
        <title>Genome assemblies of Stephania.</title>
        <authorList>
            <person name="Yang L."/>
        </authorList>
    </citation>
    <scope>NUCLEOTIDE SEQUENCE [LARGE SCALE GENOMIC DNA]</scope>
    <source>
        <strain evidence="2">QJT</strain>
        <tissue evidence="2">Leaf</tissue>
    </source>
</reference>
<dbReference type="PANTHER" id="PTHR33264:SF8">
    <property type="entry name" value="EXPRESSED PROTEIN"/>
    <property type="match status" value="1"/>
</dbReference>
<dbReference type="Proteomes" id="UP001417504">
    <property type="component" value="Unassembled WGS sequence"/>
</dbReference>
<organism evidence="2 3">
    <name type="scientific">Stephania japonica</name>
    <dbReference type="NCBI Taxonomy" id="461633"/>
    <lineage>
        <taxon>Eukaryota</taxon>
        <taxon>Viridiplantae</taxon>
        <taxon>Streptophyta</taxon>
        <taxon>Embryophyta</taxon>
        <taxon>Tracheophyta</taxon>
        <taxon>Spermatophyta</taxon>
        <taxon>Magnoliopsida</taxon>
        <taxon>Ranunculales</taxon>
        <taxon>Menispermaceae</taxon>
        <taxon>Menispermoideae</taxon>
        <taxon>Cissampelideae</taxon>
        <taxon>Stephania</taxon>
    </lineage>
</organism>
<feature type="region of interest" description="Disordered" evidence="1">
    <location>
        <begin position="105"/>
        <end position="144"/>
    </location>
</feature>
<dbReference type="PANTHER" id="PTHR33264">
    <property type="entry name" value="EXPRESSED PROTEIN"/>
    <property type="match status" value="1"/>
</dbReference>
<protein>
    <submittedName>
        <fullName evidence="2">Uncharacterized protein</fullName>
    </submittedName>
</protein>
<accession>A0AAP0IYQ0</accession>
<name>A0AAP0IYQ0_9MAGN</name>
<comment type="caution">
    <text evidence="2">The sequence shown here is derived from an EMBL/GenBank/DDBJ whole genome shotgun (WGS) entry which is preliminary data.</text>
</comment>